<dbReference type="PANTHER" id="PTHR35561:SF1">
    <property type="entry name" value="RNA 2',3'-CYCLIC PHOSPHODIESTERASE"/>
    <property type="match status" value="1"/>
</dbReference>
<name>A0A0T5P9T6_9RHOB</name>
<dbReference type="HAMAP" id="MF_01940">
    <property type="entry name" value="RNA_CPDase"/>
    <property type="match status" value="1"/>
</dbReference>
<evidence type="ECO:0000313" key="5">
    <source>
        <dbReference type="Proteomes" id="UP000051401"/>
    </source>
</evidence>
<protein>
    <recommendedName>
        <fullName evidence="2">RNA 2',3'-cyclic phosphodiesterase</fullName>
        <shortName evidence="2">RNA 2',3'-CPDase</shortName>
        <ecNumber evidence="2">3.1.4.58</ecNumber>
    </recommendedName>
</protein>
<feature type="short sequence motif" description="HXTX 1" evidence="2">
    <location>
        <begin position="36"/>
        <end position="39"/>
    </location>
</feature>
<keyword evidence="1 2" id="KW-0378">Hydrolase</keyword>
<evidence type="ECO:0000313" key="6">
    <source>
        <dbReference type="Proteomes" id="UP000325785"/>
    </source>
</evidence>
<dbReference type="AlphaFoldDB" id="A0A0T5P9T6"/>
<comment type="catalytic activity">
    <reaction evidence="2">
        <text>a 3'-end 2',3'-cyclophospho-ribonucleotide-RNA + H2O = a 3'-end 2'-phospho-ribonucleotide-RNA + H(+)</text>
        <dbReference type="Rhea" id="RHEA:11828"/>
        <dbReference type="Rhea" id="RHEA-COMP:10464"/>
        <dbReference type="Rhea" id="RHEA-COMP:17353"/>
        <dbReference type="ChEBI" id="CHEBI:15377"/>
        <dbReference type="ChEBI" id="CHEBI:15378"/>
        <dbReference type="ChEBI" id="CHEBI:83064"/>
        <dbReference type="ChEBI" id="CHEBI:173113"/>
        <dbReference type="EC" id="3.1.4.58"/>
    </reaction>
</comment>
<evidence type="ECO:0000313" key="3">
    <source>
        <dbReference type="EMBL" id="KRS17764.1"/>
    </source>
</evidence>
<dbReference type="EC" id="3.1.4.58" evidence="2"/>
<keyword evidence="5" id="KW-1185">Reference proteome</keyword>
<dbReference type="OrthoDB" id="9793819at2"/>
<dbReference type="GO" id="GO:0008664">
    <property type="term" value="F:RNA 2',3'-cyclic 3'-phosphodiesterase activity"/>
    <property type="evidence" value="ECO:0007669"/>
    <property type="project" value="UniProtKB-EC"/>
</dbReference>
<dbReference type="InterPro" id="IPR009097">
    <property type="entry name" value="Cyclic_Pdiesterase"/>
</dbReference>
<dbReference type="PANTHER" id="PTHR35561">
    <property type="entry name" value="RNA 2',3'-CYCLIC PHOSPHODIESTERASE"/>
    <property type="match status" value="1"/>
</dbReference>
<dbReference type="Proteomes" id="UP000051401">
    <property type="component" value="Unassembled WGS sequence"/>
</dbReference>
<proteinExistence type="inferred from homology"/>
<dbReference type="KEGG" id="rid:RIdsm_00249"/>
<dbReference type="NCBIfam" id="TIGR02258">
    <property type="entry name" value="2_5_ligase"/>
    <property type="match status" value="1"/>
</dbReference>
<dbReference type="GO" id="GO:0004113">
    <property type="term" value="F:2',3'-cyclic-nucleotide 3'-phosphodiesterase activity"/>
    <property type="evidence" value="ECO:0007669"/>
    <property type="project" value="InterPro"/>
</dbReference>
<dbReference type="STRING" id="540747.SAMN04488031_10741"/>
<evidence type="ECO:0000256" key="1">
    <source>
        <dbReference type="ARBA" id="ARBA00022801"/>
    </source>
</evidence>
<sequence>MRSFIAIPVPEEQADPLLDVQHALEVGRPVPPENWHVTLAFLGNQTEDVLEHLHDRLSELEAPEFDMRIAGVDIFGGRKPSLLYAAVDSSEPLSHLRKKVRQVVRNAGIDLPRERFRPHVTLARFRKRLTMLETQRIAGVLEGWGDVEAGVLPVGHFTLYRSIAGPDGMIYEPLAEYPLGQRQDGA</sequence>
<dbReference type="Gene3D" id="3.90.1140.10">
    <property type="entry name" value="Cyclic phosphodiesterase"/>
    <property type="match status" value="1"/>
</dbReference>
<dbReference type="EMBL" id="CP031598">
    <property type="protein sequence ID" value="QEW24470.1"/>
    <property type="molecule type" value="Genomic_DNA"/>
</dbReference>
<comment type="similarity">
    <text evidence="2">Belongs to the 2H phosphoesterase superfamily. ThpR family.</text>
</comment>
<evidence type="ECO:0000313" key="4">
    <source>
        <dbReference type="EMBL" id="QEW24470.1"/>
    </source>
</evidence>
<keyword evidence="4" id="KW-0436">Ligase</keyword>
<reference evidence="3 5" key="1">
    <citation type="submission" date="2015-04" db="EMBL/GenBank/DDBJ databases">
        <title>The draft genome sequence of Roseovarius indicus B108T.</title>
        <authorList>
            <person name="Li G."/>
            <person name="Lai Q."/>
            <person name="Shao Z."/>
            <person name="Yan P."/>
        </authorList>
    </citation>
    <scope>NUCLEOTIDE SEQUENCE [LARGE SCALE GENOMIC DNA]</scope>
    <source>
        <strain evidence="3 5">B108</strain>
    </source>
</reference>
<dbReference type="Pfam" id="PF13563">
    <property type="entry name" value="2_5_RNA_ligase2"/>
    <property type="match status" value="1"/>
</dbReference>
<dbReference type="EMBL" id="LAXI01000006">
    <property type="protein sequence ID" value="KRS17764.1"/>
    <property type="molecule type" value="Genomic_DNA"/>
</dbReference>
<dbReference type="RefSeq" id="WP_057816412.1">
    <property type="nucleotide sequence ID" value="NZ_CP031598.1"/>
</dbReference>
<gene>
    <name evidence="4" type="ORF">RIdsm_00249</name>
    <name evidence="3" type="ORF">XM52_12270</name>
</gene>
<feature type="active site" description="Proton acceptor" evidence="2">
    <location>
        <position position="119"/>
    </location>
</feature>
<feature type="active site" description="Proton donor" evidence="2">
    <location>
        <position position="36"/>
    </location>
</feature>
<dbReference type="PATRIC" id="fig|540747.5.peg.5433"/>
<dbReference type="InterPro" id="IPR004175">
    <property type="entry name" value="RNA_CPDase"/>
</dbReference>
<dbReference type="SUPFAM" id="SSF55144">
    <property type="entry name" value="LigT-like"/>
    <property type="match status" value="1"/>
</dbReference>
<organism evidence="3 5">
    <name type="scientific">Roseovarius indicus</name>
    <dbReference type="NCBI Taxonomy" id="540747"/>
    <lineage>
        <taxon>Bacteria</taxon>
        <taxon>Pseudomonadati</taxon>
        <taxon>Pseudomonadota</taxon>
        <taxon>Alphaproteobacteria</taxon>
        <taxon>Rhodobacterales</taxon>
        <taxon>Roseobacteraceae</taxon>
        <taxon>Roseovarius</taxon>
    </lineage>
</organism>
<dbReference type="GO" id="GO:0016874">
    <property type="term" value="F:ligase activity"/>
    <property type="evidence" value="ECO:0007669"/>
    <property type="project" value="UniProtKB-KW"/>
</dbReference>
<reference evidence="4 6" key="2">
    <citation type="submission" date="2018-08" db="EMBL/GenBank/DDBJ databases">
        <title>Genetic Globetrotter - A new plasmid hitch-hiking vast phylogenetic and geographic distances.</title>
        <authorList>
            <person name="Vollmers J."/>
            <person name="Petersen J."/>
        </authorList>
    </citation>
    <scope>NUCLEOTIDE SEQUENCE [LARGE SCALE GENOMIC DNA]</scope>
    <source>
        <strain evidence="4 6">DSM 26383</strain>
    </source>
</reference>
<evidence type="ECO:0000256" key="2">
    <source>
        <dbReference type="HAMAP-Rule" id="MF_01940"/>
    </source>
</evidence>
<dbReference type="Proteomes" id="UP000325785">
    <property type="component" value="Chromosome"/>
</dbReference>
<comment type="function">
    <text evidence="2">Hydrolyzes RNA 2',3'-cyclic phosphodiester to an RNA 2'-phosphomonoester.</text>
</comment>
<feature type="short sequence motif" description="HXTX 2" evidence="2">
    <location>
        <begin position="119"/>
        <end position="122"/>
    </location>
</feature>
<accession>A0A0T5P9T6</accession>